<evidence type="ECO:0000313" key="3">
    <source>
        <dbReference type="EMBL" id="OQW87466.1"/>
    </source>
</evidence>
<gene>
    <name evidence="3" type="ORF">BWK72_13070</name>
</gene>
<comment type="caution">
    <text evidence="3">The sequence shown here is derived from an EMBL/GenBank/DDBJ whole genome shotgun (WGS) entry which is preliminary data.</text>
</comment>
<evidence type="ECO:0000256" key="1">
    <source>
        <dbReference type="SAM" id="MobiDB-lite"/>
    </source>
</evidence>
<evidence type="ECO:0000259" key="2">
    <source>
        <dbReference type="Pfam" id="PF22513"/>
    </source>
</evidence>
<sequence length="134" mass="14287">MPNLSIKDVPEAWAQALRERAARNHRSLQGELMALIQGAVAPDVSADTSARASLDTSSSPVTDSIAKALAASSAGEGGRPSAVVDIDRFGRPIIRRGWKTVEQIAAELKTKYPHGPGPNLGSSIDMIREDRDSR</sequence>
<accession>A0A1W9KST2</accession>
<organism evidence="3 4">
    <name type="scientific">Rhodoferax ferrireducens</name>
    <dbReference type="NCBI Taxonomy" id="192843"/>
    <lineage>
        <taxon>Bacteria</taxon>
        <taxon>Pseudomonadati</taxon>
        <taxon>Pseudomonadota</taxon>
        <taxon>Betaproteobacteria</taxon>
        <taxon>Burkholderiales</taxon>
        <taxon>Comamonadaceae</taxon>
        <taxon>Rhodoferax</taxon>
    </lineage>
</organism>
<reference evidence="3 4" key="1">
    <citation type="submission" date="2017-01" db="EMBL/GenBank/DDBJ databases">
        <title>Novel large sulfur bacteria in the metagenomes of groundwater-fed chemosynthetic microbial mats in the Lake Huron basin.</title>
        <authorList>
            <person name="Sharrar A.M."/>
            <person name="Flood B.E."/>
            <person name="Bailey J.V."/>
            <person name="Jones D.S."/>
            <person name="Biddanda B."/>
            <person name="Ruberg S.A."/>
            <person name="Marcus D.N."/>
            <person name="Dick G.J."/>
        </authorList>
    </citation>
    <scope>NUCLEOTIDE SEQUENCE [LARGE SCALE GENOMIC DNA]</scope>
    <source>
        <strain evidence="3">A7</strain>
    </source>
</reference>
<dbReference type="EMBL" id="MTEI01000008">
    <property type="protein sequence ID" value="OQW87466.1"/>
    <property type="molecule type" value="Genomic_DNA"/>
</dbReference>
<dbReference type="GO" id="GO:0006355">
    <property type="term" value="P:regulation of DNA-templated transcription"/>
    <property type="evidence" value="ECO:0007669"/>
    <property type="project" value="InterPro"/>
</dbReference>
<dbReference type="AlphaFoldDB" id="A0A1W9KST2"/>
<dbReference type="Pfam" id="PF22513">
    <property type="entry name" value="FitA-like_RHH"/>
    <property type="match status" value="1"/>
</dbReference>
<dbReference type="SUPFAM" id="SSF47598">
    <property type="entry name" value="Ribbon-helix-helix"/>
    <property type="match status" value="1"/>
</dbReference>
<name>A0A1W9KST2_9BURK</name>
<dbReference type="InterPro" id="IPR053853">
    <property type="entry name" value="FitA-like_RHH"/>
</dbReference>
<feature type="domain" description="Antitoxin FitA-like ribbon-helix-helix" evidence="2">
    <location>
        <begin position="2"/>
        <end position="40"/>
    </location>
</feature>
<protein>
    <recommendedName>
        <fullName evidence="2">Antitoxin FitA-like ribbon-helix-helix domain-containing protein</fullName>
    </recommendedName>
</protein>
<dbReference type="Proteomes" id="UP000192505">
    <property type="component" value="Unassembled WGS sequence"/>
</dbReference>
<feature type="region of interest" description="Disordered" evidence="1">
    <location>
        <begin position="109"/>
        <end position="134"/>
    </location>
</feature>
<evidence type="ECO:0000313" key="4">
    <source>
        <dbReference type="Proteomes" id="UP000192505"/>
    </source>
</evidence>
<dbReference type="InterPro" id="IPR010985">
    <property type="entry name" value="Ribbon_hlx_hlx"/>
</dbReference>
<proteinExistence type="predicted"/>